<evidence type="ECO:0000256" key="6">
    <source>
        <dbReference type="ARBA" id="ARBA00023119"/>
    </source>
</evidence>
<dbReference type="SMART" id="SM00210">
    <property type="entry name" value="TSPN"/>
    <property type="match status" value="1"/>
</dbReference>
<evidence type="ECO:0000256" key="7">
    <source>
        <dbReference type="ARBA" id="ARBA00023278"/>
    </source>
</evidence>
<dbReference type="GO" id="GO:0005615">
    <property type="term" value="C:extracellular space"/>
    <property type="evidence" value="ECO:0007669"/>
    <property type="project" value="TreeGrafter"/>
</dbReference>
<proteinExistence type="predicted"/>
<feature type="compositionally biased region" description="Pro residues" evidence="8">
    <location>
        <begin position="991"/>
        <end position="1005"/>
    </location>
</feature>
<dbReference type="InterPro" id="IPR000885">
    <property type="entry name" value="Fib_collagen_C"/>
</dbReference>
<dbReference type="InterPro" id="IPR050149">
    <property type="entry name" value="Collagen_superfamily"/>
</dbReference>
<feature type="compositionally biased region" description="Low complexity" evidence="8">
    <location>
        <begin position="1098"/>
        <end position="1108"/>
    </location>
</feature>
<dbReference type="Pfam" id="PF01410">
    <property type="entry name" value="COLFI"/>
    <property type="match status" value="1"/>
</dbReference>
<protein>
    <recommendedName>
        <fullName evidence="9">Fibrillar collagen NC1 domain-containing protein</fullName>
    </recommendedName>
</protein>
<dbReference type="FunFam" id="2.60.120.1000:FF:000002">
    <property type="entry name" value="Collagen XI alpha 1 chain"/>
    <property type="match status" value="1"/>
</dbReference>
<dbReference type="GO" id="GO:0031012">
    <property type="term" value="C:extracellular matrix"/>
    <property type="evidence" value="ECO:0007669"/>
    <property type="project" value="TreeGrafter"/>
</dbReference>
<feature type="region of interest" description="Disordered" evidence="8">
    <location>
        <begin position="781"/>
        <end position="808"/>
    </location>
</feature>
<feature type="compositionally biased region" description="Low complexity" evidence="8">
    <location>
        <begin position="266"/>
        <end position="275"/>
    </location>
</feature>
<evidence type="ECO:0000256" key="2">
    <source>
        <dbReference type="ARBA" id="ARBA00022525"/>
    </source>
</evidence>
<dbReference type="Gene3D" id="2.60.120.1000">
    <property type="match status" value="1"/>
</dbReference>
<feature type="compositionally biased region" description="Basic and acidic residues" evidence="8">
    <location>
        <begin position="736"/>
        <end position="745"/>
    </location>
</feature>
<feature type="compositionally biased region" description="Polar residues" evidence="8">
    <location>
        <begin position="467"/>
        <end position="484"/>
    </location>
</feature>
<feature type="region of interest" description="Disordered" evidence="8">
    <location>
        <begin position="232"/>
        <end position="275"/>
    </location>
</feature>
<dbReference type="Proteomes" id="UP000694402">
    <property type="component" value="Unassembled WGS sequence"/>
</dbReference>
<reference evidence="10" key="2">
    <citation type="submission" date="2025-09" db="UniProtKB">
        <authorList>
            <consortium name="Ensembl"/>
        </authorList>
    </citation>
    <scope>IDENTIFICATION</scope>
</reference>
<evidence type="ECO:0000256" key="4">
    <source>
        <dbReference type="ARBA" id="ARBA00022729"/>
    </source>
</evidence>
<feature type="region of interest" description="Disordered" evidence="8">
    <location>
        <begin position="1262"/>
        <end position="1298"/>
    </location>
</feature>
<feature type="region of interest" description="Disordered" evidence="8">
    <location>
        <begin position="704"/>
        <end position="754"/>
    </location>
</feature>
<dbReference type="Ensembl" id="ENSOTST00005052061.2">
    <property type="protein sequence ID" value="ENSOTSP00005047889.2"/>
    <property type="gene ID" value="ENSOTSG00005022918.2"/>
</dbReference>
<dbReference type="SUPFAM" id="SSF49899">
    <property type="entry name" value="Concanavalin A-like lectins/glucanases"/>
    <property type="match status" value="1"/>
</dbReference>
<dbReference type="InterPro" id="IPR008160">
    <property type="entry name" value="Collagen"/>
</dbReference>
<evidence type="ECO:0000256" key="8">
    <source>
        <dbReference type="SAM" id="MobiDB-lite"/>
    </source>
</evidence>
<feature type="compositionally biased region" description="Basic and acidic residues" evidence="8">
    <location>
        <begin position="1337"/>
        <end position="1346"/>
    </location>
</feature>
<evidence type="ECO:0000256" key="3">
    <source>
        <dbReference type="ARBA" id="ARBA00022530"/>
    </source>
</evidence>
<evidence type="ECO:0000313" key="11">
    <source>
        <dbReference type="Proteomes" id="UP000694402"/>
    </source>
</evidence>
<feature type="compositionally biased region" description="Polar residues" evidence="8">
    <location>
        <begin position="236"/>
        <end position="246"/>
    </location>
</feature>
<sequence length="1698" mass="173367">MEAGCEIDGDFCLLTLSLSLFLRLFSDPVDVLRMLQLPSLPEGVRKVPGFCTSRRAGSADHAYRITKKAQISAPTNQLFSGRFPENFSIMALVKAHAGLQAFLLSIYSEQGVQQLGVELGRSPVFLYEDQTGKPAPEDYPLFSGVNLADGKWHRIAISVSKKNVTLLLDCKKRMTRALPRSNSPVVDTKGITVFGARLLDDEVFQGDIQQLLIASNPQAAYDFCEHYSPDCDSPLPKTQSQDPNTYSAKPASTKPAKAEHAKLEATAKPAKAVPAATKPSKAKLYPAKPAKAKPTAIEVLLNKIKPTIATPVAKPTPAGKKGEKKVNAKPIVEKKVNGEAKINGNAKPIVEKKVNGNSKVNAKPVVEKKLNGEAKVNGNGKTPEDKKVSGNGNGKTPEDKKVSGNGNETKVVVAKTEVKVKVPERTKVVLDVNNVKSMTQKMPPFGKTAYSGTVVPVPEKPKKKTGNGYQQDVETANSEAGHTPTETDYYYEEAVLQPESEVIGQEGTTGQVEETLVAEEVDLAKAGGEVEAFTEEYVTGDLGLKEYDYSYKDYNEPLPEGETDGYMGPALSAVTDEGGVSHCGIPGKSGIPGADGVPGPPGTSVMLPFRFGSSGGDKGPMVSAQEAQAQAILSQARVRDESSTLSVTLVYHTALGPTGKPGLPGMPGADGPPVSHGPNGPQGTIGYPGPRGIKGTQGIRGLKGHKGEKGEDGFPGIKGDFGVKGERGEGGVPGPRGEDGPEGPKGRVGPPGELGPIGLVGEKVGVGFIFCITEGSLGFPGFPGTNGEKGTRGLIGKSGPRGQRGPTVQFNSTKFHLFTLLLIGTSGSDGPSGPLGERGLPGPQGANGFPGPKGPPGPPGKDGLPGHPGQRGEVGFQGKTGPPGPPGVVGPQGSSGETGPLGERGHPGPPGPPGEQGLSGPSGKEGTKGDPGPPGGPGKDGPSGLRGFPGERGMPGTPGGGGLKGSEGPAGPPGTAGSPGERGQAGSGGPIGPPGRPGPQGPPGPSGEKGVPGEKGPIGPAGRDGVQGPVGLPGAAGSIGVPGEDGDKGPPGPPGPMGPLGQPGAAGADGELGARGQQGPFGAKGDEGTRGFPGAPGPIGLQGLPGPSGEKGETGDVGPMGPPGPPGPRGPAGPSGADGPQGPPGGLGNPGNLGDKGEPGEAGPPGIGGEPGKKVRGIVPYGPRGEHGDKGEAGQPGASGPAGGRGGPGDDGPKGNPGPVGFPGDPGPPGELGPRGQDGAKGERGEDGEQGQAFINVFFSFLFSPPQGDPGANGPPGKTGPVGPQGQPGKPGTEGLRGLPGSVVSEMIPRFHGQTGTILLLLSLFKGPPGLPGLRGEGGDKGEKGHSGLIGLIGPPGEQGEKGDRGLPGPQGTHGYKGETVSDTLLFISLSPVCVFQGGAGPKGEKGVSGPPGPPGPPGDVIQPLPIQISKKSKRSIDASRMLSETDAEAVAADATGTEFLTGSEGMEEIFGSLNSLRQEIETMRFPLGTKDSPARTCQDLKLGQPELKDGEYWIDPNQGCSRDSLKVFCNFTAGGETCLYPSKSVDTVKLSSWTTEKPGSWYSEFATGSKLSYVDSNGEPIGVVQLGFLRLLSVQARQNLTYHCHRSVAWADRTANDDHKRALHFQGANDEDLSYETSPYIKALVDGCSYRKGFDRTVVEVNTPQVEQLPLRDLKITDFGESNQKFGFEVGPVCFLG</sequence>
<feature type="compositionally biased region" description="Pro residues" evidence="8">
    <location>
        <begin position="1120"/>
        <end position="1131"/>
    </location>
</feature>
<reference evidence="10" key="1">
    <citation type="submission" date="2025-08" db="UniProtKB">
        <authorList>
            <consortium name="Ensembl"/>
        </authorList>
    </citation>
    <scope>IDENTIFICATION</scope>
</reference>
<feature type="domain" description="Fibrillar collagen NC1" evidence="9">
    <location>
        <begin position="1468"/>
        <end position="1697"/>
    </location>
</feature>
<keyword evidence="11" id="KW-1185">Reference proteome</keyword>
<keyword evidence="2" id="KW-0964">Secreted</keyword>
<dbReference type="PANTHER" id="PTHR24023">
    <property type="entry name" value="COLLAGEN ALPHA"/>
    <property type="match status" value="1"/>
</dbReference>
<accession>A0A8C8LWP9</accession>
<keyword evidence="3" id="KW-0272">Extracellular matrix</keyword>
<evidence type="ECO:0000259" key="9">
    <source>
        <dbReference type="PROSITE" id="PS51461"/>
    </source>
</evidence>
<dbReference type="GO" id="GO:0005581">
    <property type="term" value="C:collagen trimer"/>
    <property type="evidence" value="ECO:0007669"/>
    <property type="project" value="UniProtKB-KW"/>
</dbReference>
<feature type="region of interest" description="Disordered" evidence="8">
    <location>
        <begin position="361"/>
        <end position="405"/>
    </location>
</feature>
<dbReference type="Gene3D" id="2.60.120.200">
    <property type="match status" value="1"/>
</dbReference>
<dbReference type="InterPro" id="IPR001791">
    <property type="entry name" value="Laminin_G"/>
</dbReference>
<evidence type="ECO:0000256" key="5">
    <source>
        <dbReference type="ARBA" id="ARBA00022737"/>
    </source>
</evidence>
<dbReference type="GO" id="GO:0030020">
    <property type="term" value="F:extracellular matrix structural constituent conferring tensile strength"/>
    <property type="evidence" value="ECO:0007669"/>
    <property type="project" value="TreeGrafter"/>
</dbReference>
<dbReference type="GeneTree" id="ENSGT00940000159762"/>
<dbReference type="PANTHER" id="PTHR24023:SF1113">
    <property type="entry name" value="COLLAGEN ALPHA-2(IX) CHAIN-LIKE ISOFORM X1"/>
    <property type="match status" value="1"/>
</dbReference>
<feature type="region of interest" description="Disordered" evidence="8">
    <location>
        <begin position="659"/>
        <end position="681"/>
    </location>
</feature>
<feature type="compositionally biased region" description="Low complexity" evidence="8">
    <location>
        <begin position="966"/>
        <end position="982"/>
    </location>
</feature>
<keyword evidence="6" id="KW-0176">Collagen</keyword>
<feature type="region of interest" description="Disordered" evidence="8">
    <location>
        <begin position="828"/>
        <end position="1247"/>
    </location>
</feature>
<dbReference type="SMART" id="SM00038">
    <property type="entry name" value="COLFI"/>
    <property type="match status" value="1"/>
</dbReference>
<dbReference type="InterPro" id="IPR013320">
    <property type="entry name" value="ConA-like_dom_sf"/>
</dbReference>
<feature type="region of interest" description="Disordered" evidence="8">
    <location>
        <begin position="452"/>
        <end position="484"/>
    </location>
</feature>
<feature type="compositionally biased region" description="Gly residues" evidence="8">
    <location>
        <begin position="1200"/>
        <end position="1210"/>
    </location>
</feature>
<dbReference type="GO" id="GO:0030198">
    <property type="term" value="P:extracellular matrix organization"/>
    <property type="evidence" value="ECO:0007669"/>
    <property type="project" value="TreeGrafter"/>
</dbReference>
<keyword evidence="5" id="KW-0677">Repeat</keyword>
<feature type="compositionally biased region" description="Low complexity" evidence="8">
    <location>
        <begin position="1059"/>
        <end position="1069"/>
    </location>
</feature>
<keyword evidence="4" id="KW-0732">Signal</keyword>
<dbReference type="InterPro" id="IPR048287">
    <property type="entry name" value="TSPN-like_N"/>
</dbReference>
<dbReference type="Pfam" id="PF01391">
    <property type="entry name" value="Collagen"/>
    <property type="match status" value="3"/>
</dbReference>
<feature type="region of interest" description="Disordered" evidence="8">
    <location>
        <begin position="1335"/>
        <end position="1373"/>
    </location>
</feature>
<gene>
    <name evidence="10" type="primary">ACSL5</name>
</gene>
<keyword evidence="7" id="KW-0379">Hydroxylation</keyword>
<evidence type="ECO:0000313" key="10">
    <source>
        <dbReference type="Ensembl" id="ENSOTSP00005047889.2"/>
    </source>
</evidence>
<feature type="compositionally biased region" description="Low complexity" evidence="8">
    <location>
        <begin position="915"/>
        <end position="924"/>
    </location>
</feature>
<dbReference type="Pfam" id="PF02210">
    <property type="entry name" value="Laminin_G_2"/>
    <property type="match status" value="1"/>
</dbReference>
<dbReference type="SMART" id="SM00282">
    <property type="entry name" value="LamG"/>
    <property type="match status" value="1"/>
</dbReference>
<dbReference type="PROSITE" id="PS51461">
    <property type="entry name" value="NC1_FIB"/>
    <property type="match status" value="1"/>
</dbReference>
<organism evidence="10 11">
    <name type="scientific">Oncorhynchus tshawytscha</name>
    <name type="common">Chinook salmon</name>
    <name type="synonym">Salmo tshawytscha</name>
    <dbReference type="NCBI Taxonomy" id="74940"/>
    <lineage>
        <taxon>Eukaryota</taxon>
        <taxon>Metazoa</taxon>
        <taxon>Chordata</taxon>
        <taxon>Craniata</taxon>
        <taxon>Vertebrata</taxon>
        <taxon>Euteleostomi</taxon>
        <taxon>Actinopterygii</taxon>
        <taxon>Neopterygii</taxon>
        <taxon>Teleostei</taxon>
        <taxon>Protacanthopterygii</taxon>
        <taxon>Salmoniformes</taxon>
        <taxon>Salmonidae</taxon>
        <taxon>Salmoninae</taxon>
        <taxon>Oncorhynchus</taxon>
    </lineage>
</organism>
<feature type="compositionally biased region" description="Basic and acidic residues" evidence="8">
    <location>
        <begin position="1238"/>
        <end position="1247"/>
    </location>
</feature>
<name>A0A8C8LWP9_ONCTS</name>
<feature type="compositionally biased region" description="Basic and acidic residues" evidence="8">
    <location>
        <begin position="256"/>
        <end position="265"/>
    </location>
</feature>
<evidence type="ECO:0000256" key="1">
    <source>
        <dbReference type="ARBA" id="ARBA00004613"/>
    </source>
</evidence>
<comment type="subcellular location">
    <subcellularLocation>
        <location evidence="1">Secreted</location>
    </subcellularLocation>
</comment>
<feature type="compositionally biased region" description="Low complexity" evidence="8">
    <location>
        <begin position="1275"/>
        <end position="1293"/>
    </location>
</feature>
<feature type="compositionally biased region" description="Gly residues" evidence="8">
    <location>
        <begin position="956"/>
        <end position="965"/>
    </location>
</feature>
<dbReference type="FunFam" id="2.60.120.200:FF:000016">
    <property type="entry name" value="Collagen XI alpha 1 chain"/>
    <property type="match status" value="1"/>
</dbReference>